<dbReference type="SUPFAM" id="SSF49899">
    <property type="entry name" value="Concanavalin A-like lectins/glucanases"/>
    <property type="match status" value="1"/>
</dbReference>
<name>W6ZBL1_COCMI</name>
<organism evidence="20 21">
    <name type="scientific">Bipolaris oryzae ATCC 44560</name>
    <dbReference type="NCBI Taxonomy" id="930090"/>
    <lineage>
        <taxon>Eukaryota</taxon>
        <taxon>Fungi</taxon>
        <taxon>Dikarya</taxon>
        <taxon>Ascomycota</taxon>
        <taxon>Pezizomycotina</taxon>
        <taxon>Dothideomycetes</taxon>
        <taxon>Pleosporomycetidae</taxon>
        <taxon>Pleosporales</taxon>
        <taxon>Pleosporineae</taxon>
        <taxon>Pleosporaceae</taxon>
        <taxon>Bipolaris</taxon>
    </lineage>
</organism>
<proteinExistence type="inferred from homology"/>
<dbReference type="InterPro" id="IPR050546">
    <property type="entry name" value="Glycosyl_Hydrlase_16"/>
</dbReference>
<evidence type="ECO:0000313" key="20">
    <source>
        <dbReference type="EMBL" id="EUC47365.1"/>
    </source>
</evidence>
<dbReference type="Proteomes" id="UP000054032">
    <property type="component" value="Unassembled WGS sequence"/>
</dbReference>
<dbReference type="HOGENOM" id="CLU_027506_3_2_1"/>
<dbReference type="STRING" id="930090.W6ZBL1"/>
<dbReference type="InterPro" id="IPR017168">
    <property type="entry name" value="CHR-like"/>
</dbReference>
<dbReference type="AlphaFoldDB" id="W6ZBL1"/>
<evidence type="ECO:0000256" key="16">
    <source>
        <dbReference type="PIRSR" id="PIRSR037299-2"/>
    </source>
</evidence>
<dbReference type="InterPro" id="IPR000757">
    <property type="entry name" value="Beta-glucanase-like"/>
</dbReference>
<evidence type="ECO:0000256" key="7">
    <source>
        <dbReference type="ARBA" id="ARBA00022801"/>
    </source>
</evidence>
<evidence type="ECO:0000256" key="12">
    <source>
        <dbReference type="ARBA" id="ARBA00023316"/>
    </source>
</evidence>
<keyword evidence="3" id="KW-0336">GPI-anchor</keyword>
<dbReference type="EMBL" id="KI963953">
    <property type="protein sequence ID" value="EUC47365.1"/>
    <property type="molecule type" value="Genomic_DNA"/>
</dbReference>
<dbReference type="RefSeq" id="XP_007686095.1">
    <property type="nucleotide sequence ID" value="XM_007687905.1"/>
</dbReference>
<feature type="active site" description="Nucleophile" evidence="15">
    <location>
        <position position="120"/>
    </location>
</feature>
<comment type="catalytic activity">
    <reaction evidence="1">
        <text>Random endo-hydrolysis of N-acetyl-beta-D-glucosaminide (1-&gt;4)-beta-linkages in chitin and chitodextrins.</text>
        <dbReference type="EC" id="3.2.1.14"/>
    </reaction>
</comment>
<dbReference type="KEGG" id="bor:COCMIDRAFT_90192"/>
<dbReference type="OrthoDB" id="4781at2759"/>
<evidence type="ECO:0000256" key="5">
    <source>
        <dbReference type="ARBA" id="ARBA00022679"/>
    </source>
</evidence>
<evidence type="ECO:0000256" key="18">
    <source>
        <dbReference type="SAM" id="SignalP"/>
    </source>
</evidence>
<dbReference type="GO" id="GO:0098552">
    <property type="term" value="C:side of membrane"/>
    <property type="evidence" value="ECO:0007669"/>
    <property type="project" value="UniProtKB-KW"/>
</dbReference>
<evidence type="ECO:0000256" key="13">
    <source>
        <dbReference type="ARBA" id="ARBA00038074"/>
    </source>
</evidence>
<dbReference type="PROSITE" id="PS51762">
    <property type="entry name" value="GH16_2"/>
    <property type="match status" value="1"/>
</dbReference>
<feature type="disulfide bond" evidence="16">
    <location>
        <begin position="25"/>
        <end position="32"/>
    </location>
</feature>
<feature type="signal peptide" evidence="18">
    <location>
        <begin position="1"/>
        <end position="19"/>
    </location>
</feature>
<evidence type="ECO:0000256" key="3">
    <source>
        <dbReference type="ARBA" id="ARBA00022622"/>
    </source>
</evidence>
<evidence type="ECO:0000256" key="1">
    <source>
        <dbReference type="ARBA" id="ARBA00000822"/>
    </source>
</evidence>
<keyword evidence="6 18" id="KW-0732">Signal</keyword>
<keyword evidence="9" id="KW-0325">Glycoprotein</keyword>
<gene>
    <name evidence="20" type="ORF">COCMIDRAFT_90192</name>
</gene>
<feature type="chain" id="PRO_5004889670" description="Crh-like protein" evidence="18">
    <location>
        <begin position="20"/>
        <end position="376"/>
    </location>
</feature>
<keyword evidence="21" id="KW-1185">Reference proteome</keyword>
<dbReference type="EC" id="3.2.-.-" evidence="14"/>
<keyword evidence="4" id="KW-0328">Glycosyltransferase</keyword>
<dbReference type="PANTHER" id="PTHR10963:SF27">
    <property type="entry name" value="GLYCOSIDASE-RELATED"/>
    <property type="match status" value="1"/>
</dbReference>
<evidence type="ECO:0000256" key="2">
    <source>
        <dbReference type="ARBA" id="ARBA00004589"/>
    </source>
</evidence>
<feature type="active site" description="Proton donor" evidence="15">
    <location>
        <position position="124"/>
    </location>
</feature>
<protein>
    <recommendedName>
        <fullName evidence="14">Crh-like protein</fullName>
        <ecNumber evidence="14">3.2.-.-</ecNumber>
    </recommendedName>
</protein>
<keyword evidence="12" id="KW-0961">Cell wall biogenesis/degradation</keyword>
<dbReference type="PIRSF" id="PIRSF037299">
    <property type="entry name" value="Glycosidase_CRH1_prd"/>
    <property type="match status" value="1"/>
</dbReference>
<feature type="domain" description="GH16" evidence="19">
    <location>
        <begin position="8"/>
        <end position="233"/>
    </location>
</feature>
<evidence type="ECO:0000256" key="11">
    <source>
        <dbReference type="ARBA" id="ARBA00023295"/>
    </source>
</evidence>
<evidence type="ECO:0000256" key="9">
    <source>
        <dbReference type="ARBA" id="ARBA00023180"/>
    </source>
</evidence>
<comment type="subcellular location">
    <subcellularLocation>
        <location evidence="2">Membrane</location>
        <topology evidence="2">Lipid-anchor</topology>
        <topology evidence="2">GPI-anchor</topology>
    </subcellularLocation>
</comment>
<evidence type="ECO:0000256" key="17">
    <source>
        <dbReference type="SAM" id="MobiDB-lite"/>
    </source>
</evidence>
<evidence type="ECO:0000256" key="6">
    <source>
        <dbReference type="ARBA" id="ARBA00022729"/>
    </source>
</evidence>
<dbReference type="GO" id="GO:0008843">
    <property type="term" value="F:endochitinase activity"/>
    <property type="evidence" value="ECO:0007669"/>
    <property type="project" value="UniProtKB-EC"/>
</dbReference>
<reference evidence="20 21" key="1">
    <citation type="journal article" date="2013" name="PLoS Genet.">
        <title>Comparative genome structure, secondary metabolite, and effector coding capacity across Cochliobolus pathogens.</title>
        <authorList>
            <person name="Condon B.J."/>
            <person name="Leng Y."/>
            <person name="Wu D."/>
            <person name="Bushley K.E."/>
            <person name="Ohm R.A."/>
            <person name="Otillar R."/>
            <person name="Martin J."/>
            <person name="Schackwitz W."/>
            <person name="Grimwood J."/>
            <person name="MohdZainudin N."/>
            <person name="Xue C."/>
            <person name="Wang R."/>
            <person name="Manning V.A."/>
            <person name="Dhillon B."/>
            <person name="Tu Z.J."/>
            <person name="Steffenson B.J."/>
            <person name="Salamov A."/>
            <person name="Sun H."/>
            <person name="Lowry S."/>
            <person name="LaButti K."/>
            <person name="Han J."/>
            <person name="Copeland A."/>
            <person name="Lindquist E."/>
            <person name="Barry K."/>
            <person name="Schmutz J."/>
            <person name="Baker S.E."/>
            <person name="Ciuffetti L.M."/>
            <person name="Grigoriev I.V."/>
            <person name="Zhong S."/>
            <person name="Turgeon B.G."/>
        </authorList>
    </citation>
    <scope>NUCLEOTIDE SEQUENCE [LARGE SCALE GENOMIC DNA]</scope>
    <source>
        <strain evidence="20 21">ATCC 44560</strain>
    </source>
</reference>
<evidence type="ECO:0000256" key="15">
    <source>
        <dbReference type="PIRSR" id="PIRSR037299-1"/>
    </source>
</evidence>
<evidence type="ECO:0000313" key="21">
    <source>
        <dbReference type="Proteomes" id="UP000054032"/>
    </source>
</evidence>
<evidence type="ECO:0000256" key="8">
    <source>
        <dbReference type="ARBA" id="ARBA00023136"/>
    </source>
</evidence>
<evidence type="ECO:0000256" key="14">
    <source>
        <dbReference type="PIRNR" id="PIRNR037299"/>
    </source>
</evidence>
<dbReference type="CDD" id="cd02183">
    <property type="entry name" value="GH16_fungal_CRH1_transglycosylase"/>
    <property type="match status" value="1"/>
</dbReference>
<evidence type="ECO:0000259" key="19">
    <source>
        <dbReference type="PROSITE" id="PS51762"/>
    </source>
</evidence>
<keyword evidence="8 14" id="KW-0472">Membrane</keyword>
<keyword evidence="5" id="KW-0808">Transferase</keyword>
<sequence length="376" mass="39374">MLFPTSLLVLSGLTYSVLGQTHTDCNPTKKSCPAAAALDTSYYSRDFTKEGADDDNWKMTASGVSYSDKGAEFKISKKGDHPTIQSKWYIFFGSVSFLMRVAPGTGIVSSAILQSDDLDEIDWEWLGGQAAEVQTNYFSKGNTATYNRMAKAAIPSGNAETELHNYTISWTQDSMQWIIDGGVQREVKYADVNSAYGYPQTPMNVRIGIWAGGDPDNSEGTIEWAGGLTDFGKGPYSMVVEKVEVINHAPAKQYHYGDLSGKYDSIVVDTKGDGSGDKSKSDKSSSSSSASASASASKSMTTSVSSSATASASSSATSGASSEGASSAPSKTAAVAAADQAATTSSALPESNGAGVESVKWRYAALMGAAAIAFAI</sequence>
<dbReference type="GO" id="GO:0031505">
    <property type="term" value="P:fungal-type cell wall organization"/>
    <property type="evidence" value="ECO:0007669"/>
    <property type="project" value="TreeGrafter"/>
</dbReference>
<feature type="region of interest" description="Disordered" evidence="17">
    <location>
        <begin position="272"/>
        <end position="354"/>
    </location>
</feature>
<dbReference type="GO" id="GO:0005975">
    <property type="term" value="P:carbohydrate metabolic process"/>
    <property type="evidence" value="ECO:0007669"/>
    <property type="project" value="InterPro"/>
</dbReference>
<feature type="compositionally biased region" description="Low complexity" evidence="17">
    <location>
        <begin position="284"/>
        <end position="347"/>
    </location>
</feature>
<feature type="compositionally biased region" description="Basic and acidic residues" evidence="17">
    <location>
        <begin position="272"/>
        <end position="283"/>
    </location>
</feature>
<dbReference type="eggNOG" id="ENOG502QQ71">
    <property type="taxonomic scope" value="Eukaryota"/>
</dbReference>
<evidence type="ECO:0000256" key="10">
    <source>
        <dbReference type="ARBA" id="ARBA00023288"/>
    </source>
</evidence>
<keyword evidence="16" id="KW-1015">Disulfide bond</keyword>
<comment type="similarity">
    <text evidence="13">Belongs to the glycosyl hydrolase 16 family. CRH1 subfamily.</text>
</comment>
<dbReference type="Pfam" id="PF00722">
    <property type="entry name" value="Glyco_hydro_16"/>
    <property type="match status" value="1"/>
</dbReference>
<keyword evidence="11" id="KW-0326">Glycosidase</keyword>
<dbReference type="GO" id="GO:0009277">
    <property type="term" value="C:fungal-type cell wall"/>
    <property type="evidence" value="ECO:0007669"/>
    <property type="project" value="TreeGrafter"/>
</dbReference>
<dbReference type="InterPro" id="IPR013320">
    <property type="entry name" value="ConA-like_dom_sf"/>
</dbReference>
<dbReference type="Gene3D" id="2.60.120.200">
    <property type="match status" value="1"/>
</dbReference>
<keyword evidence="10" id="KW-0449">Lipoprotein</keyword>
<evidence type="ECO:0000256" key="4">
    <source>
        <dbReference type="ARBA" id="ARBA00022676"/>
    </source>
</evidence>
<dbReference type="GO" id="GO:0016757">
    <property type="term" value="F:glycosyltransferase activity"/>
    <property type="evidence" value="ECO:0007669"/>
    <property type="project" value="UniProtKB-KW"/>
</dbReference>
<dbReference type="GeneID" id="19127632"/>
<accession>W6ZBL1</accession>
<keyword evidence="7 14" id="KW-0378">Hydrolase</keyword>
<dbReference type="PANTHER" id="PTHR10963">
    <property type="entry name" value="GLYCOSYL HYDROLASE-RELATED"/>
    <property type="match status" value="1"/>
</dbReference>